<accession>A0ABQ4YWF4</accession>
<organism evidence="2 3">
    <name type="scientific">Tanacetum coccineum</name>
    <dbReference type="NCBI Taxonomy" id="301880"/>
    <lineage>
        <taxon>Eukaryota</taxon>
        <taxon>Viridiplantae</taxon>
        <taxon>Streptophyta</taxon>
        <taxon>Embryophyta</taxon>
        <taxon>Tracheophyta</taxon>
        <taxon>Spermatophyta</taxon>
        <taxon>Magnoliopsida</taxon>
        <taxon>eudicotyledons</taxon>
        <taxon>Gunneridae</taxon>
        <taxon>Pentapetalae</taxon>
        <taxon>asterids</taxon>
        <taxon>campanulids</taxon>
        <taxon>Asterales</taxon>
        <taxon>Asteraceae</taxon>
        <taxon>Asteroideae</taxon>
        <taxon>Anthemideae</taxon>
        <taxon>Anthemidinae</taxon>
        <taxon>Tanacetum</taxon>
    </lineage>
</organism>
<feature type="region of interest" description="Disordered" evidence="1">
    <location>
        <begin position="131"/>
        <end position="221"/>
    </location>
</feature>
<proteinExistence type="predicted"/>
<evidence type="ECO:0000256" key="1">
    <source>
        <dbReference type="SAM" id="MobiDB-lite"/>
    </source>
</evidence>
<feature type="compositionally biased region" description="Gly residues" evidence="1">
    <location>
        <begin position="272"/>
        <end position="300"/>
    </location>
</feature>
<dbReference type="EMBL" id="BQNB010010733">
    <property type="protein sequence ID" value="GJS81232.1"/>
    <property type="molecule type" value="Genomic_DNA"/>
</dbReference>
<name>A0ABQ4YWF4_9ASTR</name>
<evidence type="ECO:0008006" key="4">
    <source>
        <dbReference type="Google" id="ProtNLM"/>
    </source>
</evidence>
<reference evidence="2" key="2">
    <citation type="submission" date="2022-01" db="EMBL/GenBank/DDBJ databases">
        <authorList>
            <person name="Yamashiro T."/>
            <person name="Shiraishi A."/>
            <person name="Satake H."/>
            <person name="Nakayama K."/>
        </authorList>
    </citation>
    <scope>NUCLEOTIDE SEQUENCE</scope>
</reference>
<comment type="caution">
    <text evidence="2">The sequence shown here is derived from an EMBL/GenBank/DDBJ whole genome shotgun (WGS) entry which is preliminary data.</text>
</comment>
<keyword evidence="3" id="KW-1185">Reference proteome</keyword>
<dbReference type="Proteomes" id="UP001151760">
    <property type="component" value="Unassembled WGS sequence"/>
</dbReference>
<feature type="compositionally biased region" description="Low complexity" evidence="1">
    <location>
        <begin position="167"/>
        <end position="177"/>
    </location>
</feature>
<reference evidence="2" key="1">
    <citation type="journal article" date="2022" name="Int. J. Mol. Sci.">
        <title>Draft Genome of Tanacetum Coccineum: Genomic Comparison of Closely Related Tanacetum-Family Plants.</title>
        <authorList>
            <person name="Yamashiro T."/>
            <person name="Shiraishi A."/>
            <person name="Nakayama K."/>
            <person name="Satake H."/>
        </authorList>
    </citation>
    <scope>NUCLEOTIDE SEQUENCE</scope>
</reference>
<evidence type="ECO:0000313" key="3">
    <source>
        <dbReference type="Proteomes" id="UP001151760"/>
    </source>
</evidence>
<sequence length="559" mass="61151">MHPIYDKLNFMKNLRIMDREVKREGRCCGLPEAESYSDCQVRWRLQERVRPKLERTKASLTWKNERHASGHVFRPGPVWGCDRLVSRAKVIENQVMAISVISVSSDSSEDSVGTPAGRVILFGTIPTTIPDTTPVITPPTTQTDTTVIPTETPIIAPTIPPSPDYTPASPDYSPASDSESDPSEDPSSDHIPPLPATSPFLSSNDDTTDSDTPDTPPLPTYGKCLAPIIGATMTVEEFEELVARRVAEELEAREAARTLEPLNENGDELEGENGGNGNGNGGNGNGNGGNGGNGNGGNGNRNGNHEWFPDEEDRVERFIGGLPDNIQGNVIAANPARLQDAIRIANQLWSKSPGYAAKKAENNKGMESNLGITVTATASSRGKILVGKCIVGCSCSKHSRLQLEISRNLCYDMEDQDPFQEGFVLKLRNQTVKPTKKTRMETSPGNQTEHKTQKYIEKGCQVLSGASYIQKADDKNGGDATEKVPTSTRISRIVPRHLPGLPPTRKLMNRLAIPLDEIQVDDKLNFIEEPVEIMDHEDKRLKQIRIPIVKEPVDLQDGP</sequence>
<protein>
    <recommendedName>
        <fullName evidence="4">Reverse transcriptase domain-containing protein</fullName>
    </recommendedName>
</protein>
<evidence type="ECO:0000313" key="2">
    <source>
        <dbReference type="EMBL" id="GJS81232.1"/>
    </source>
</evidence>
<feature type="compositionally biased region" description="Low complexity" evidence="1">
    <location>
        <begin position="131"/>
        <end position="157"/>
    </location>
</feature>
<feature type="region of interest" description="Disordered" evidence="1">
    <location>
        <begin position="255"/>
        <end position="308"/>
    </location>
</feature>
<gene>
    <name evidence="2" type="ORF">Tco_0747773</name>
</gene>